<dbReference type="Proteomes" id="UP001180487">
    <property type="component" value="Unassembled WGS sequence"/>
</dbReference>
<feature type="region of interest" description="Disordered" evidence="5">
    <location>
        <begin position="35"/>
        <end position="78"/>
    </location>
</feature>
<evidence type="ECO:0000256" key="2">
    <source>
        <dbReference type="ARBA" id="ARBA00017562"/>
    </source>
</evidence>
<comment type="function">
    <text evidence="1 4">This protein is a component of the acetyl coenzyme A carboxylase complex; first, biotin carboxylase catalyzes the carboxylation of the carrier protein and then the transcarboxylase transfers the carboxyl group to form malonyl-CoA.</text>
</comment>
<dbReference type="NCBIfam" id="TIGR00531">
    <property type="entry name" value="BCCP"/>
    <property type="match status" value="1"/>
</dbReference>
<dbReference type="InterPro" id="IPR011053">
    <property type="entry name" value="Single_hybrid_motif"/>
</dbReference>
<keyword evidence="8" id="KW-1185">Reference proteome</keyword>
<keyword evidence="4" id="KW-0276">Fatty acid metabolism</keyword>
<dbReference type="RefSeq" id="WP_116608816.1">
    <property type="nucleotide sequence ID" value="NZ_JAVDXT010000006.1"/>
</dbReference>
<dbReference type="EMBL" id="JAVDXT010000006">
    <property type="protein sequence ID" value="MDR7379961.1"/>
    <property type="molecule type" value="Genomic_DNA"/>
</dbReference>
<protein>
    <recommendedName>
        <fullName evidence="2 4">Biotin carboxyl carrier protein of acetyl-CoA carboxylase</fullName>
    </recommendedName>
</protein>
<dbReference type="Gene3D" id="2.40.50.100">
    <property type="match status" value="1"/>
</dbReference>
<dbReference type="PRINTS" id="PR01071">
    <property type="entry name" value="ACOABIOTINCC"/>
</dbReference>
<gene>
    <name evidence="7" type="ORF">J2X19_004663</name>
</gene>
<dbReference type="PANTHER" id="PTHR45266:SF3">
    <property type="entry name" value="OXALOACETATE DECARBOXYLASE ALPHA CHAIN"/>
    <property type="match status" value="1"/>
</dbReference>
<accession>A0ABU2CF60</accession>
<feature type="domain" description="Lipoyl-binding" evidence="6">
    <location>
        <begin position="73"/>
        <end position="155"/>
    </location>
</feature>
<proteinExistence type="predicted"/>
<keyword evidence="4" id="KW-0444">Lipid biosynthesis</keyword>
<dbReference type="Pfam" id="PF00364">
    <property type="entry name" value="Biotin_lipoyl"/>
    <property type="match status" value="1"/>
</dbReference>
<keyword evidence="4" id="KW-0443">Lipid metabolism</keyword>
<dbReference type="InterPro" id="IPR001249">
    <property type="entry name" value="AcCoA_biotinCC"/>
</dbReference>
<dbReference type="PROSITE" id="PS50968">
    <property type="entry name" value="BIOTINYL_LIPOYL"/>
    <property type="match status" value="1"/>
</dbReference>
<dbReference type="InterPro" id="IPR050709">
    <property type="entry name" value="Biotin_Carboxyl_Carrier/Decarb"/>
</dbReference>
<reference evidence="7 8" key="1">
    <citation type="submission" date="2023-07" db="EMBL/GenBank/DDBJ databases">
        <title>Sorghum-associated microbial communities from plants grown in Nebraska, USA.</title>
        <authorList>
            <person name="Schachtman D."/>
        </authorList>
    </citation>
    <scope>NUCLEOTIDE SEQUENCE [LARGE SCALE GENOMIC DNA]</scope>
    <source>
        <strain evidence="7 8">BE313</strain>
    </source>
</reference>
<dbReference type="PANTHER" id="PTHR45266">
    <property type="entry name" value="OXALOACETATE DECARBOXYLASE ALPHA CHAIN"/>
    <property type="match status" value="1"/>
</dbReference>
<evidence type="ECO:0000256" key="5">
    <source>
        <dbReference type="SAM" id="MobiDB-lite"/>
    </source>
</evidence>
<evidence type="ECO:0000256" key="3">
    <source>
        <dbReference type="ARBA" id="ARBA00023267"/>
    </source>
</evidence>
<dbReference type="SUPFAM" id="SSF51230">
    <property type="entry name" value="Single hybrid motif"/>
    <property type="match status" value="1"/>
</dbReference>
<feature type="compositionally biased region" description="Low complexity" evidence="5">
    <location>
        <begin position="41"/>
        <end position="78"/>
    </location>
</feature>
<evidence type="ECO:0000256" key="4">
    <source>
        <dbReference type="RuleBase" id="RU364072"/>
    </source>
</evidence>
<dbReference type="InterPro" id="IPR000089">
    <property type="entry name" value="Biotin_lipoyl"/>
</dbReference>
<organism evidence="7 8">
    <name type="scientific">Rhodoferax ferrireducens</name>
    <dbReference type="NCBI Taxonomy" id="192843"/>
    <lineage>
        <taxon>Bacteria</taxon>
        <taxon>Pseudomonadati</taxon>
        <taxon>Pseudomonadota</taxon>
        <taxon>Betaproteobacteria</taxon>
        <taxon>Burkholderiales</taxon>
        <taxon>Comamonadaceae</taxon>
        <taxon>Rhodoferax</taxon>
    </lineage>
</organism>
<sequence>MNLQEIKALIDAMAASDLSEMALTRDGTQLRLVRRKTASGAPAQQQAPDPQAATPVSTPAPVRARRQSPQPAAAATPAPSAITTPLYGVVHWRPSPDAPPFVAPGQAIQAGQVVCVVEAMKVFNEIRTDVDATVLALLVESGAEVEAGQPLLSLG</sequence>
<evidence type="ECO:0000259" key="6">
    <source>
        <dbReference type="PROSITE" id="PS50968"/>
    </source>
</evidence>
<evidence type="ECO:0000256" key="1">
    <source>
        <dbReference type="ARBA" id="ARBA00003761"/>
    </source>
</evidence>
<evidence type="ECO:0000313" key="7">
    <source>
        <dbReference type="EMBL" id="MDR7379961.1"/>
    </source>
</evidence>
<name>A0ABU2CF60_9BURK</name>
<keyword evidence="3 4" id="KW-0092">Biotin</keyword>
<dbReference type="CDD" id="cd06850">
    <property type="entry name" value="biotinyl_domain"/>
    <property type="match status" value="1"/>
</dbReference>
<comment type="caution">
    <text evidence="7">The sequence shown here is derived from an EMBL/GenBank/DDBJ whole genome shotgun (WGS) entry which is preliminary data.</text>
</comment>
<keyword evidence="4" id="KW-0275">Fatty acid biosynthesis</keyword>
<evidence type="ECO:0000313" key="8">
    <source>
        <dbReference type="Proteomes" id="UP001180487"/>
    </source>
</evidence>
<comment type="pathway">
    <text evidence="4">Lipid metabolism; fatty acid biosynthesis.</text>
</comment>